<proteinExistence type="predicted"/>
<evidence type="ECO:0000313" key="2">
    <source>
        <dbReference type="Proteomes" id="UP000006591"/>
    </source>
</evidence>
<dbReference type="Proteomes" id="UP000006591">
    <property type="component" value="Chromosome 10"/>
</dbReference>
<accession>A0A0E0IRA8</accession>
<protein>
    <submittedName>
        <fullName evidence="1">Uncharacterized protein</fullName>
    </submittedName>
</protein>
<sequence length="69" mass="7980">MWRWRARPVTSPTAWTGRARRVRCGATWSEQSSWVVGWWPRRVRQGVARSMASVRCGAVRGKRLCPVLI</sequence>
<dbReference type="Gramene" id="ONIVA10G07290.1">
    <property type="protein sequence ID" value="ONIVA10G07290.1"/>
    <property type="gene ID" value="ONIVA10G07290"/>
</dbReference>
<dbReference type="EnsemblPlants" id="ONIVA10G07290.1">
    <property type="protein sequence ID" value="ONIVA10G07290.1"/>
    <property type="gene ID" value="ONIVA10G07290"/>
</dbReference>
<reference evidence="1" key="2">
    <citation type="submission" date="2018-04" db="EMBL/GenBank/DDBJ databases">
        <title>OnivRS2 (Oryza nivara Reference Sequence Version 2).</title>
        <authorList>
            <person name="Zhang J."/>
            <person name="Kudrna D."/>
            <person name="Lee S."/>
            <person name="Talag J."/>
            <person name="Rajasekar S."/>
            <person name="Welchert J."/>
            <person name="Hsing Y.-I."/>
            <person name="Wing R.A."/>
        </authorList>
    </citation>
    <scope>NUCLEOTIDE SEQUENCE [LARGE SCALE GENOMIC DNA]</scope>
</reference>
<dbReference type="HOGENOM" id="CLU_2780188_0_0_1"/>
<keyword evidence="2" id="KW-1185">Reference proteome</keyword>
<name>A0A0E0IRA8_ORYNI</name>
<organism evidence="1">
    <name type="scientific">Oryza nivara</name>
    <name type="common">Indian wild rice</name>
    <name type="synonym">Oryza sativa f. spontanea</name>
    <dbReference type="NCBI Taxonomy" id="4536"/>
    <lineage>
        <taxon>Eukaryota</taxon>
        <taxon>Viridiplantae</taxon>
        <taxon>Streptophyta</taxon>
        <taxon>Embryophyta</taxon>
        <taxon>Tracheophyta</taxon>
        <taxon>Spermatophyta</taxon>
        <taxon>Magnoliopsida</taxon>
        <taxon>Liliopsida</taxon>
        <taxon>Poales</taxon>
        <taxon>Poaceae</taxon>
        <taxon>BOP clade</taxon>
        <taxon>Oryzoideae</taxon>
        <taxon>Oryzeae</taxon>
        <taxon>Oryzinae</taxon>
        <taxon>Oryza</taxon>
    </lineage>
</organism>
<evidence type="ECO:0000313" key="1">
    <source>
        <dbReference type="EnsemblPlants" id="ONIVA10G07290.1"/>
    </source>
</evidence>
<reference evidence="1" key="1">
    <citation type="submission" date="2015-04" db="UniProtKB">
        <authorList>
            <consortium name="EnsemblPlants"/>
        </authorList>
    </citation>
    <scope>IDENTIFICATION</scope>
    <source>
        <strain evidence="1">SL10</strain>
    </source>
</reference>
<dbReference type="AlphaFoldDB" id="A0A0E0IRA8"/>